<evidence type="ECO:0000313" key="2">
    <source>
        <dbReference type="Proteomes" id="UP000072578"/>
    </source>
</evidence>
<gene>
    <name evidence="1" type="ORF">SINDD18_00032</name>
</gene>
<reference evidence="1 2" key="1">
    <citation type="submission" date="2016-01" db="EMBL/GenBank/DDBJ databases">
        <title>Highly variable Streptococcus oralis are common among viridans streptococci isolated from primates.</title>
        <authorList>
            <person name="Denapaite D."/>
            <person name="Rieger M."/>
            <person name="Koendgen S."/>
            <person name="Brueckner R."/>
            <person name="Ochigava I."/>
            <person name="Kappeler P."/>
            <person name="Maetz-Rensing K."/>
            <person name="Leendertz F."/>
            <person name="Hakenbeck R."/>
        </authorList>
    </citation>
    <scope>NUCLEOTIDE SEQUENCE [LARGE SCALE GENOMIC DNA]</scope>
    <source>
        <strain evidence="1 2">DD18</strain>
    </source>
</reference>
<accession>A0A139RKG2</accession>
<sequence length="64" mass="6214">MKNIDQTTLEEISGGGNIADCAYGIGASALAIAAGPAGLAGLLVAGAAGFRLGYACTSLYLHGD</sequence>
<dbReference type="EMBL" id="LQZF01000004">
    <property type="protein sequence ID" value="KXU15224.1"/>
    <property type="molecule type" value="Genomic_DNA"/>
</dbReference>
<proteinExistence type="predicted"/>
<name>A0A139RKG2_9STRE</name>
<dbReference type="RefSeq" id="WP_061862669.1">
    <property type="nucleotide sequence ID" value="NZ_JASHCB010000007.1"/>
</dbReference>
<evidence type="ECO:0008006" key="3">
    <source>
        <dbReference type="Google" id="ProtNLM"/>
    </source>
</evidence>
<dbReference type="Proteomes" id="UP000072578">
    <property type="component" value="Unassembled WGS sequence"/>
</dbReference>
<organism evidence="1 2">
    <name type="scientific">Streptococcus infantis</name>
    <dbReference type="NCBI Taxonomy" id="68892"/>
    <lineage>
        <taxon>Bacteria</taxon>
        <taxon>Bacillati</taxon>
        <taxon>Bacillota</taxon>
        <taxon>Bacilli</taxon>
        <taxon>Lactobacillales</taxon>
        <taxon>Streptococcaceae</taxon>
        <taxon>Streptococcus</taxon>
    </lineage>
</organism>
<dbReference type="AlphaFoldDB" id="A0A139RKG2"/>
<protein>
    <recommendedName>
        <fullName evidence="3">Bacteriocin class II with double-glycine leader peptide</fullName>
    </recommendedName>
</protein>
<dbReference type="PATRIC" id="fig|68892.8.peg.45"/>
<evidence type="ECO:0000313" key="1">
    <source>
        <dbReference type="EMBL" id="KXU15224.1"/>
    </source>
</evidence>
<comment type="caution">
    <text evidence="1">The sequence shown here is derived from an EMBL/GenBank/DDBJ whole genome shotgun (WGS) entry which is preliminary data.</text>
</comment>